<keyword evidence="7" id="KW-1185">Reference proteome</keyword>
<dbReference type="SMART" id="SM00850">
    <property type="entry name" value="LytTR"/>
    <property type="match status" value="1"/>
</dbReference>
<protein>
    <recommendedName>
        <fullName evidence="1">Stage 0 sporulation protein A homolog</fullName>
    </recommendedName>
</protein>
<comment type="function">
    <text evidence="2">May play the central regulatory role in sporulation. It may be an element of the effector pathway responsible for the activation of sporulation genes in response to nutritional stress. Spo0A may act in concert with spo0H (a sigma factor) to control the expression of some genes that are critical to the sporulation process.</text>
</comment>
<evidence type="ECO:0000256" key="3">
    <source>
        <dbReference type="PROSITE-ProRule" id="PRU00169"/>
    </source>
</evidence>
<proteinExistence type="predicted"/>
<evidence type="ECO:0000313" key="7">
    <source>
        <dbReference type="Proteomes" id="UP000199068"/>
    </source>
</evidence>
<dbReference type="Pfam" id="PF00072">
    <property type="entry name" value="Response_reg"/>
    <property type="match status" value="1"/>
</dbReference>
<dbReference type="InterPro" id="IPR007492">
    <property type="entry name" value="LytTR_DNA-bd_dom"/>
</dbReference>
<keyword evidence="3" id="KW-0597">Phosphoprotein</keyword>
<reference evidence="6 7" key="1">
    <citation type="submission" date="2016-10" db="EMBL/GenBank/DDBJ databases">
        <authorList>
            <person name="de Groot N.N."/>
        </authorList>
    </citation>
    <scope>NUCLEOTIDE SEQUENCE [LARGE SCALE GENOMIC DNA]</scope>
    <source>
        <strain evidence="6 7">DSM 797</strain>
    </source>
</reference>
<organism evidence="6 7">
    <name type="scientific">Romboutsia lituseburensis DSM 797</name>
    <dbReference type="NCBI Taxonomy" id="1121325"/>
    <lineage>
        <taxon>Bacteria</taxon>
        <taxon>Bacillati</taxon>
        <taxon>Bacillota</taxon>
        <taxon>Clostridia</taxon>
        <taxon>Peptostreptococcales</taxon>
        <taxon>Peptostreptococcaceae</taxon>
        <taxon>Romboutsia</taxon>
    </lineage>
</organism>
<dbReference type="PANTHER" id="PTHR37299:SF1">
    <property type="entry name" value="STAGE 0 SPORULATION PROTEIN A HOMOLOG"/>
    <property type="match status" value="1"/>
</dbReference>
<dbReference type="Pfam" id="PF04397">
    <property type="entry name" value="LytTR"/>
    <property type="match status" value="1"/>
</dbReference>
<dbReference type="SMART" id="SM00448">
    <property type="entry name" value="REC"/>
    <property type="match status" value="1"/>
</dbReference>
<dbReference type="EMBL" id="FNGW01000001">
    <property type="protein sequence ID" value="SDL36261.1"/>
    <property type="molecule type" value="Genomic_DNA"/>
</dbReference>
<dbReference type="GO" id="GO:0000156">
    <property type="term" value="F:phosphorelay response regulator activity"/>
    <property type="evidence" value="ECO:0007669"/>
    <property type="project" value="InterPro"/>
</dbReference>
<dbReference type="InterPro" id="IPR046947">
    <property type="entry name" value="LytR-like"/>
</dbReference>
<dbReference type="Gene3D" id="2.40.50.1020">
    <property type="entry name" value="LytTr DNA-binding domain"/>
    <property type="match status" value="1"/>
</dbReference>
<feature type="modified residue" description="4-aspartylphosphate" evidence="3">
    <location>
        <position position="57"/>
    </location>
</feature>
<dbReference type="Proteomes" id="UP000199068">
    <property type="component" value="Unassembled WGS sequence"/>
</dbReference>
<evidence type="ECO:0000256" key="2">
    <source>
        <dbReference type="ARBA" id="ARBA00024867"/>
    </source>
</evidence>
<dbReference type="Gene3D" id="3.40.50.2300">
    <property type="match status" value="1"/>
</dbReference>
<dbReference type="SUPFAM" id="SSF52172">
    <property type="entry name" value="CheY-like"/>
    <property type="match status" value="1"/>
</dbReference>
<dbReference type="PANTHER" id="PTHR37299">
    <property type="entry name" value="TRANSCRIPTIONAL REGULATOR-RELATED"/>
    <property type="match status" value="1"/>
</dbReference>
<feature type="domain" description="Response regulatory" evidence="4">
    <location>
        <begin position="2"/>
        <end position="120"/>
    </location>
</feature>
<dbReference type="AlphaFoldDB" id="A0A1G9JFU7"/>
<dbReference type="STRING" id="1121325.SAMN04515677_101630"/>
<dbReference type="RefSeq" id="WP_170139072.1">
    <property type="nucleotide sequence ID" value="NZ_FNGW01000001.1"/>
</dbReference>
<evidence type="ECO:0000256" key="1">
    <source>
        <dbReference type="ARBA" id="ARBA00018672"/>
    </source>
</evidence>
<evidence type="ECO:0000259" key="4">
    <source>
        <dbReference type="PROSITE" id="PS50110"/>
    </source>
</evidence>
<name>A0A1G9JFU7_9FIRM</name>
<feature type="domain" description="HTH LytTR-type" evidence="5">
    <location>
        <begin position="130"/>
        <end position="216"/>
    </location>
</feature>
<evidence type="ECO:0000259" key="5">
    <source>
        <dbReference type="PROSITE" id="PS50930"/>
    </source>
</evidence>
<gene>
    <name evidence="6" type="ORF">SAMN04515677_101630</name>
</gene>
<dbReference type="GO" id="GO:0003677">
    <property type="term" value="F:DNA binding"/>
    <property type="evidence" value="ECO:0007669"/>
    <property type="project" value="UniProtKB-KW"/>
</dbReference>
<dbReference type="InterPro" id="IPR001789">
    <property type="entry name" value="Sig_transdc_resp-reg_receiver"/>
</dbReference>
<dbReference type="InterPro" id="IPR011006">
    <property type="entry name" value="CheY-like_superfamily"/>
</dbReference>
<dbReference type="PROSITE" id="PS50930">
    <property type="entry name" value="HTH_LYTTR"/>
    <property type="match status" value="1"/>
</dbReference>
<accession>A0A1G9JFU7</accession>
<sequence length="237" mass="27878">MRIAICDDCKDDIKHLTNLINKYSLLNALNVEIMQYECEESLFKDLKKGYFKIVFLDIYIDKSLGIDVAKKIREIDGDCLIIFTTISPNYALDAYSVHAIDYLLKPIDFDVFENSLDRCVNFFSDSFKVIQVLSNRLMIKIPQKNIIFIEVFNKYCLIHTTEGVIKTYMSLSKLETLIDSNVFLRCHKSYMINMKHIEEILENDFLLKNNTKIPISQDKKLIFKQKYIDYLFKITRS</sequence>
<keyword evidence="6" id="KW-0238">DNA-binding</keyword>
<dbReference type="PROSITE" id="PS50110">
    <property type="entry name" value="RESPONSE_REGULATORY"/>
    <property type="match status" value="1"/>
</dbReference>
<evidence type="ECO:0000313" key="6">
    <source>
        <dbReference type="EMBL" id="SDL36261.1"/>
    </source>
</evidence>